<dbReference type="EMBL" id="JACOZA010000072">
    <property type="protein sequence ID" value="MBI2097013.1"/>
    <property type="molecule type" value="Genomic_DNA"/>
</dbReference>
<dbReference type="Proteomes" id="UP000724148">
    <property type="component" value="Unassembled WGS sequence"/>
</dbReference>
<comment type="caution">
    <text evidence="2">The sequence shown here is derived from an EMBL/GenBank/DDBJ whole genome shotgun (WGS) entry which is preliminary data.</text>
</comment>
<reference evidence="2" key="1">
    <citation type="submission" date="2020-07" db="EMBL/GenBank/DDBJ databases">
        <title>Huge and variable diversity of episymbiotic CPR bacteria and DPANN archaea in groundwater ecosystems.</title>
        <authorList>
            <person name="He C.Y."/>
            <person name="Keren R."/>
            <person name="Whittaker M."/>
            <person name="Farag I.F."/>
            <person name="Doudna J."/>
            <person name="Cate J.H.D."/>
            <person name="Banfield J.F."/>
        </authorList>
    </citation>
    <scope>NUCLEOTIDE SEQUENCE</scope>
    <source>
        <strain evidence="2">NC_groundwater_193_Ag_S-0.1um_51_7</strain>
    </source>
</reference>
<evidence type="ECO:0000256" key="1">
    <source>
        <dbReference type="SAM" id="Phobius"/>
    </source>
</evidence>
<proteinExistence type="predicted"/>
<keyword evidence="1" id="KW-1133">Transmembrane helix</keyword>
<accession>A0A931WNU6</accession>
<feature type="transmembrane region" description="Helical" evidence="1">
    <location>
        <begin position="9"/>
        <end position="32"/>
    </location>
</feature>
<keyword evidence="1" id="KW-0812">Transmembrane</keyword>
<keyword evidence="1" id="KW-0472">Membrane</keyword>
<dbReference type="AlphaFoldDB" id="A0A931WNU6"/>
<evidence type="ECO:0000313" key="3">
    <source>
        <dbReference type="Proteomes" id="UP000724148"/>
    </source>
</evidence>
<evidence type="ECO:0000313" key="2">
    <source>
        <dbReference type="EMBL" id="MBI2097013.1"/>
    </source>
</evidence>
<name>A0A931WNU6_9BACT</name>
<gene>
    <name evidence="2" type="ORF">HYT40_02580</name>
</gene>
<protein>
    <submittedName>
        <fullName evidence="2">Type II secretion system protein</fullName>
    </submittedName>
</protein>
<organism evidence="2 3">
    <name type="scientific">Candidatus Sungiibacteriota bacterium</name>
    <dbReference type="NCBI Taxonomy" id="2750080"/>
    <lineage>
        <taxon>Bacteria</taxon>
        <taxon>Candidatus Sungiibacteriota</taxon>
    </lineage>
</organism>
<sequence length="427" mass="47675">MKLHKQNGFVIFEAIIAIAVFLALSTGIGFYVKEAKEQKANLASAEEAEKQIAEIKQKKTGSIDTSAWKTYRNEKYGFELRYPSNFAFLGQGPQQITDDYKLDDTVTFSSASIGFEIAILSRGNFNLSEDYAVTAPCGSQFGDVEMLENKIITVNGIDFFKRKESIGSGRFSIDYCFIVNGKLAAISYRNNGWGSYEKSQDGEVESLFDAILTTVKMFTPASTMDISTWKTYRNEKYGLEVKYPPYLEERMSPDGSQKYFYYCEGGQYNGAGRCMANDAGINIYYFPSKPFNLSEIKKSFDATILSLPFEGIAVGGKESHLGANEVMGVREWLVHIPLGRGTVILSFRGSLFIDSRDDVASNQEELSLMRKILSTFKFIETMCASNVECGSGFSCWYQIPRGAFAGIPGSKDKLGNCWSDEVLQQIY</sequence>